<protein>
    <recommendedName>
        <fullName evidence="8">2-dehydropantoate 2-reductase</fullName>
    </recommendedName>
</protein>
<dbReference type="AlphaFoldDB" id="A0A9Q0APA1"/>
<dbReference type="Proteomes" id="UP000829685">
    <property type="component" value="Unassembled WGS sequence"/>
</dbReference>
<dbReference type="EMBL" id="JAFIMR010000021">
    <property type="protein sequence ID" value="KAI1865795.1"/>
    <property type="molecule type" value="Genomic_DNA"/>
</dbReference>
<dbReference type="InterPro" id="IPR013752">
    <property type="entry name" value="KPA_reductase"/>
</dbReference>
<proteinExistence type="inferred from homology"/>
<dbReference type="GO" id="GO:0005739">
    <property type="term" value="C:mitochondrion"/>
    <property type="evidence" value="ECO:0007669"/>
    <property type="project" value="TreeGrafter"/>
</dbReference>
<evidence type="ECO:0000259" key="5">
    <source>
        <dbReference type="Pfam" id="PF08546"/>
    </source>
</evidence>
<keyword evidence="7" id="KW-1185">Reference proteome</keyword>
<reference evidence="6" key="1">
    <citation type="submission" date="2021-03" db="EMBL/GenBank/DDBJ databases">
        <title>Revisited historic fungal species revealed as producer of novel bioactive compounds through whole genome sequencing and comparative genomics.</title>
        <authorList>
            <person name="Vignolle G.A."/>
            <person name="Hochenegger N."/>
            <person name="Mach R.L."/>
            <person name="Mach-Aigner A.R."/>
            <person name="Javad Rahimi M."/>
            <person name="Salim K.A."/>
            <person name="Chan C.M."/>
            <person name="Lim L.B.L."/>
            <person name="Cai F."/>
            <person name="Druzhinina I.S."/>
            <person name="U'Ren J.M."/>
            <person name="Derntl C."/>
        </authorList>
    </citation>
    <scope>NUCLEOTIDE SEQUENCE</scope>
    <source>
        <strain evidence="6">TUCIM 5799</strain>
    </source>
</reference>
<evidence type="ECO:0000256" key="3">
    <source>
        <dbReference type="ARBA" id="ARBA00023002"/>
    </source>
</evidence>
<evidence type="ECO:0000313" key="6">
    <source>
        <dbReference type="EMBL" id="KAI1865795.1"/>
    </source>
</evidence>
<evidence type="ECO:0000313" key="7">
    <source>
        <dbReference type="Proteomes" id="UP000829685"/>
    </source>
</evidence>
<dbReference type="InterPro" id="IPR013332">
    <property type="entry name" value="KPR_N"/>
</dbReference>
<organism evidence="6 7">
    <name type="scientific">Neoarthrinium moseri</name>
    <dbReference type="NCBI Taxonomy" id="1658444"/>
    <lineage>
        <taxon>Eukaryota</taxon>
        <taxon>Fungi</taxon>
        <taxon>Dikarya</taxon>
        <taxon>Ascomycota</taxon>
        <taxon>Pezizomycotina</taxon>
        <taxon>Sordariomycetes</taxon>
        <taxon>Xylariomycetidae</taxon>
        <taxon>Amphisphaeriales</taxon>
        <taxon>Apiosporaceae</taxon>
        <taxon>Neoarthrinium</taxon>
    </lineage>
</organism>
<evidence type="ECO:0000256" key="2">
    <source>
        <dbReference type="ARBA" id="ARBA00022857"/>
    </source>
</evidence>
<keyword evidence="3" id="KW-0560">Oxidoreductase</keyword>
<dbReference type="Gene3D" id="3.40.50.720">
    <property type="entry name" value="NAD(P)-binding Rossmann-like Domain"/>
    <property type="match status" value="1"/>
</dbReference>
<dbReference type="InterPro" id="IPR050838">
    <property type="entry name" value="Ketopantoate_reductase"/>
</dbReference>
<keyword evidence="2" id="KW-0521">NADP</keyword>
<feature type="domain" description="Ketopantoate reductase C-terminal" evidence="5">
    <location>
        <begin position="298"/>
        <end position="448"/>
    </location>
</feature>
<gene>
    <name evidence="6" type="ORF">JX265_008118</name>
</gene>
<dbReference type="PANTHER" id="PTHR43765:SF2">
    <property type="entry name" value="2-DEHYDROPANTOATE 2-REDUCTASE"/>
    <property type="match status" value="1"/>
</dbReference>
<evidence type="ECO:0008006" key="8">
    <source>
        <dbReference type="Google" id="ProtNLM"/>
    </source>
</evidence>
<dbReference type="InterPro" id="IPR008927">
    <property type="entry name" value="6-PGluconate_DH-like_C_sf"/>
</dbReference>
<dbReference type="SUPFAM" id="SSF48179">
    <property type="entry name" value="6-phosphogluconate dehydrogenase C-terminal domain-like"/>
    <property type="match status" value="1"/>
</dbReference>
<evidence type="ECO:0000259" key="4">
    <source>
        <dbReference type="Pfam" id="PF02558"/>
    </source>
</evidence>
<dbReference type="InterPro" id="IPR013328">
    <property type="entry name" value="6PGD_dom2"/>
</dbReference>
<dbReference type="Pfam" id="PF02558">
    <property type="entry name" value="ApbA"/>
    <property type="match status" value="1"/>
</dbReference>
<comment type="caution">
    <text evidence="6">The sequence shown here is derived from an EMBL/GenBank/DDBJ whole genome shotgun (WGS) entry which is preliminary data.</text>
</comment>
<dbReference type="GO" id="GO:0008677">
    <property type="term" value="F:2-dehydropantoate 2-reductase activity"/>
    <property type="evidence" value="ECO:0007669"/>
    <property type="project" value="TreeGrafter"/>
</dbReference>
<dbReference type="PANTHER" id="PTHR43765">
    <property type="entry name" value="2-DEHYDROPANTOATE 2-REDUCTASE-RELATED"/>
    <property type="match status" value="1"/>
</dbReference>
<accession>A0A9Q0APA1</accession>
<sequence length="467" mass="50951">MLSRPSLRHTVLSRQRISIEHTGLMSTSPINAQSRQGAPAAWLKQLIDDDTAPPKLFAWTTANLSPGSTPLSNDNTRLKSQSHTTPLERIYILGIGNLGRLFASSLARLPKKPPITLVVHRKSLLEQWASSPGIEITRHGKVERTSDFDVEWWTHEKPPAGPILEPTSGAGITNLIVATKASDALPQVDRLRGYLGRDSTVAFVQNGMCKLWPPMGDLYLHHRFPDLSGPSWVACVTTHGVTSLAPFKSIHASPANVSVGPVSLNPESGGSAQYLMNQIADAPDLSGQIVSKADLWVLQLEKLVVNSTINPMTAILGCKNGELFIDREDRLPLIIKTLVHEAGLVLTSLVSDVSSADILNDESNGSPLHSREGPRDALIQRLSSTNLLTMLYEVGYKVRENTSSMLQDVRAGKKTEIRDFNGWLVETARFLDLGSAVPTHEKLIKLVENGASLSRDELCDKLISSSQ</sequence>
<evidence type="ECO:0000256" key="1">
    <source>
        <dbReference type="ARBA" id="ARBA00007870"/>
    </source>
</evidence>
<feature type="domain" description="Ketopantoate reductase N-terminal" evidence="4">
    <location>
        <begin position="90"/>
        <end position="262"/>
    </location>
</feature>
<comment type="similarity">
    <text evidence="1">Belongs to the ketopantoate reductase family.</text>
</comment>
<dbReference type="Gene3D" id="1.10.1040.10">
    <property type="entry name" value="N-(1-d-carboxylethyl)-l-norvaline Dehydrogenase, domain 2"/>
    <property type="match status" value="1"/>
</dbReference>
<dbReference type="Pfam" id="PF08546">
    <property type="entry name" value="ApbA_C"/>
    <property type="match status" value="1"/>
</dbReference>
<name>A0A9Q0APA1_9PEZI</name>
<dbReference type="GO" id="GO:0050661">
    <property type="term" value="F:NADP binding"/>
    <property type="evidence" value="ECO:0007669"/>
    <property type="project" value="TreeGrafter"/>
</dbReference>